<evidence type="ECO:0000313" key="2">
    <source>
        <dbReference type="EMBL" id="KAE9589495.1"/>
    </source>
</evidence>
<evidence type="ECO:0000256" key="1">
    <source>
        <dbReference type="SAM" id="MobiDB-lite"/>
    </source>
</evidence>
<feature type="region of interest" description="Disordered" evidence="1">
    <location>
        <begin position="204"/>
        <end position="237"/>
    </location>
</feature>
<reference evidence="3" key="1">
    <citation type="journal article" date="2020" name="Nat. Commun.">
        <title>Genome sequence of the cluster root forming white lupin.</title>
        <authorList>
            <person name="Hufnagel B."/>
            <person name="Marques A."/>
            <person name="Soriano A."/>
            <person name="Marques L."/>
            <person name="Divol F."/>
            <person name="Doumas P."/>
            <person name="Sallet E."/>
            <person name="Mancinotti D."/>
            <person name="Carrere S."/>
            <person name="Marande W."/>
            <person name="Arribat S."/>
            <person name="Keller J."/>
            <person name="Huneau C."/>
            <person name="Blein T."/>
            <person name="Aime D."/>
            <person name="Laguerre M."/>
            <person name="Taylor J."/>
            <person name="Schubert V."/>
            <person name="Nelson M."/>
            <person name="Geu-Flores F."/>
            <person name="Crespi M."/>
            <person name="Gallardo-Guerrero K."/>
            <person name="Delaux P.-M."/>
            <person name="Salse J."/>
            <person name="Berges H."/>
            <person name="Guyot R."/>
            <person name="Gouzy J."/>
            <person name="Peret B."/>
        </authorList>
    </citation>
    <scope>NUCLEOTIDE SEQUENCE [LARGE SCALE GENOMIC DNA]</scope>
    <source>
        <strain evidence="3">cv. Amiga</strain>
    </source>
</reference>
<organism evidence="2 3">
    <name type="scientific">Lupinus albus</name>
    <name type="common">White lupine</name>
    <name type="synonym">Lupinus termis</name>
    <dbReference type="NCBI Taxonomy" id="3870"/>
    <lineage>
        <taxon>Eukaryota</taxon>
        <taxon>Viridiplantae</taxon>
        <taxon>Streptophyta</taxon>
        <taxon>Embryophyta</taxon>
        <taxon>Tracheophyta</taxon>
        <taxon>Spermatophyta</taxon>
        <taxon>Magnoliopsida</taxon>
        <taxon>eudicotyledons</taxon>
        <taxon>Gunneridae</taxon>
        <taxon>Pentapetalae</taxon>
        <taxon>rosids</taxon>
        <taxon>fabids</taxon>
        <taxon>Fabales</taxon>
        <taxon>Fabaceae</taxon>
        <taxon>Papilionoideae</taxon>
        <taxon>50 kb inversion clade</taxon>
        <taxon>genistoids sensu lato</taxon>
        <taxon>core genistoids</taxon>
        <taxon>Genisteae</taxon>
        <taxon>Lupinus</taxon>
    </lineage>
</organism>
<dbReference type="GO" id="GO:0009507">
    <property type="term" value="C:chloroplast"/>
    <property type="evidence" value="ECO:0007669"/>
    <property type="project" value="TreeGrafter"/>
</dbReference>
<evidence type="ECO:0000313" key="3">
    <source>
        <dbReference type="Proteomes" id="UP000447434"/>
    </source>
</evidence>
<dbReference type="PANTHER" id="PTHR33921">
    <property type="entry name" value="CALVIN CYCLE PROTEIN CP12-2, CHLOROPLASTIC"/>
    <property type="match status" value="1"/>
</dbReference>
<keyword evidence="3" id="KW-1185">Reference proteome</keyword>
<dbReference type="InterPro" id="IPR003823">
    <property type="entry name" value="CP12_dom"/>
</dbReference>
<sequence length="237" mass="26122">MKVTRVALVNGSSHHCFFPQLHRRLRFASLSSSLSDLTSLKTKKEMSGPRIAHATLKGPSVVKELLIGITLGLAAGGVWKMHHWNEQRKVRTFYDLLEKGKEKIIMATIAGLSLSSPRVLAKGPDSSPQKVQFIRFPSLLKLNQRSLATHGSGRMMSLRPVHAAPESISEKVEESIKNAKEACSDDPVSGECVAAWDEVEELSAAASHARDKKKSTDPLDAYCKDNPETDECRTYDN</sequence>
<comment type="caution">
    <text evidence="2">The sequence shown here is derived from an EMBL/GenBank/DDBJ whole genome shotgun (WGS) entry which is preliminary data.</text>
</comment>
<dbReference type="EMBL" id="WOCE01000021">
    <property type="protein sequence ID" value="KAE9589495.1"/>
    <property type="molecule type" value="Genomic_DNA"/>
</dbReference>
<protein>
    <submittedName>
        <fullName evidence="2">Putative cytochrome c oxidase subunit 5c</fullName>
    </submittedName>
</protein>
<dbReference type="GO" id="GO:0080153">
    <property type="term" value="P:negative regulation of reductive pentose-phosphate cycle"/>
    <property type="evidence" value="ECO:0007669"/>
    <property type="project" value="TreeGrafter"/>
</dbReference>
<dbReference type="Proteomes" id="UP000447434">
    <property type="component" value="Chromosome 21"/>
</dbReference>
<dbReference type="OrthoDB" id="4362at2759"/>
<proteinExistence type="predicted"/>
<gene>
    <name evidence="2" type="ORF">Lalb_Chr21g0309591</name>
</gene>
<dbReference type="Pfam" id="PF02672">
    <property type="entry name" value="CP12"/>
    <property type="match status" value="1"/>
</dbReference>
<dbReference type="PANTHER" id="PTHR33921:SF15">
    <property type="entry name" value="CALVIN CYCLE PROTEIN CP12-2, CHLOROPLASTIC"/>
    <property type="match status" value="1"/>
</dbReference>
<dbReference type="AlphaFoldDB" id="A0A6A5LIA3"/>
<dbReference type="InterPro" id="IPR039314">
    <property type="entry name" value="CP12-like"/>
</dbReference>
<feature type="compositionally biased region" description="Basic and acidic residues" evidence="1">
    <location>
        <begin position="214"/>
        <end position="237"/>
    </location>
</feature>
<accession>A0A6A5LIA3</accession>
<name>A0A6A5LIA3_LUPAL</name>
<dbReference type="SMART" id="SM01093">
    <property type="entry name" value="CP12"/>
    <property type="match status" value="1"/>
</dbReference>